<name>A0A8S1IKL3_9CHLO</name>
<dbReference type="GO" id="GO:0016192">
    <property type="term" value="P:vesicle-mediated transport"/>
    <property type="evidence" value="ECO:0007669"/>
    <property type="project" value="InterPro"/>
</dbReference>
<sequence length="1005" mass="111285">MPDDSAQSSQSRMTEAVTPRGEHKDHVMEQPEPHMPSGSSVVRWQYNQGISYFLYVQLHKVRSLEPPEGTPSKDLERINRLLEMGGRLLEKHAQQFDIRDFYTTHDAEEGVCQICDELKEIVEGWHMPDAVTIDDAVPKDWVEEDMQLLRKLLEFVLNGVDCDVDDKVRQLWIDAKANHIDKLNCVEVVDPNDLELGVRRAQGAKGAVFEATWRGRLVAVKRPLWEDDMPLEELAEFVREVSWHALLHSHPNIVQLLATTTGGYLVMELADSDLYSLCHGHVKLEFSVNLRLLQQAAAGLNCMHLRNLVHGDVKSRNCLIFTDEQGNPHLKLADLGMTFRVGESRSKTIRKGGGTAAWIAPEVYHSKPIDKASDVYSLGVVMFEVVTGKEPYDAGKQTEFAIMGQKLSGKGPCAVRPQDCPKEMLDLMRRCCAVDPAHRPKMEEVVESLQRMPVDWNESCALKVPPEVSTGSSAADSWVESAANVLTSLSTSSNPSQTTTHLSHTISVRSLPSSPHSADTGSGSFGVERTLSGSDVADRLGTKVLALDGELGLVIDCQLAREGSQVVFKLQLANETKRTVEGVKVVMSANSFGLQPANKEISLPVIPPSSVQTTTNLLVHDRKMLSSGPASDELQVVVETPKSWLVCFTETIHIELLFCEADKIEEEEFRSQWQELGKEREKAEVIPVMVPIGKSVLGTFEAANIGVVVYGRMPGSDWEAMYLRCVLDSLPAQVLLQLYFRRGIEHVDCACRSDKPDLLPMVINAVRRILSSMRELDCAAGAGTSDVDTVDDAVGPSSPDPPARPQDIFNGSLGTPGPSQELKTKASKQAILDSGGHTHVGDNERELWPAKPEEKDQIVQDLEDEFRRVLERAAAEGLAEKVDTLLGCAEDSKNSWFCRTAWMLAASNGHEAVAAVLLRRGANINEKDTDGNTALHLAAREGRMAMVKFLLSHRANKNIRNENGIFWGDTAADVARKEGRPEIARVIKTWGKKWKLTQYTYKSRR</sequence>
<comment type="similarity">
    <text evidence="1">Belongs to the protein kinase superfamily. TKL Ser/Thr protein kinase family.</text>
</comment>
<evidence type="ECO:0000313" key="6">
    <source>
        <dbReference type="Proteomes" id="UP000708148"/>
    </source>
</evidence>
<feature type="compositionally biased region" description="Basic and acidic residues" evidence="3">
    <location>
        <begin position="20"/>
        <end position="32"/>
    </location>
</feature>
<dbReference type="InterPro" id="IPR036770">
    <property type="entry name" value="Ankyrin_rpt-contain_sf"/>
</dbReference>
<feature type="compositionally biased region" description="Polar residues" evidence="3">
    <location>
        <begin position="489"/>
        <end position="522"/>
    </location>
</feature>
<reference evidence="5" key="1">
    <citation type="submission" date="2020-12" db="EMBL/GenBank/DDBJ databases">
        <authorList>
            <person name="Iha C."/>
        </authorList>
    </citation>
    <scope>NUCLEOTIDE SEQUENCE</scope>
</reference>
<feature type="region of interest" description="Disordered" evidence="3">
    <location>
        <begin position="1"/>
        <end position="39"/>
    </location>
</feature>
<dbReference type="SUPFAM" id="SSF56112">
    <property type="entry name" value="Protein kinase-like (PK-like)"/>
    <property type="match status" value="1"/>
</dbReference>
<feature type="compositionally biased region" description="Polar residues" evidence="3">
    <location>
        <begin position="1"/>
        <end position="13"/>
    </location>
</feature>
<dbReference type="PROSITE" id="PS50088">
    <property type="entry name" value="ANK_REPEAT"/>
    <property type="match status" value="2"/>
</dbReference>
<dbReference type="OrthoDB" id="346907at2759"/>
<dbReference type="PANTHER" id="PTHR44329">
    <property type="entry name" value="SERINE/THREONINE-PROTEIN KINASE TNNI3K-RELATED"/>
    <property type="match status" value="1"/>
</dbReference>
<evidence type="ECO:0000256" key="3">
    <source>
        <dbReference type="SAM" id="MobiDB-lite"/>
    </source>
</evidence>
<dbReference type="EMBL" id="CAJHUC010000100">
    <property type="protein sequence ID" value="CAD7694722.1"/>
    <property type="molecule type" value="Genomic_DNA"/>
</dbReference>
<protein>
    <recommendedName>
        <fullName evidence="4">Protein kinase domain-containing protein</fullName>
    </recommendedName>
</protein>
<accession>A0A8S1IKL3</accession>
<dbReference type="GO" id="GO:0006886">
    <property type="term" value="P:intracellular protein transport"/>
    <property type="evidence" value="ECO:0007669"/>
    <property type="project" value="InterPro"/>
</dbReference>
<dbReference type="InterPro" id="IPR001245">
    <property type="entry name" value="Ser-Thr/Tyr_kinase_cat_dom"/>
</dbReference>
<proteinExistence type="inferred from homology"/>
<dbReference type="Pfam" id="PF07714">
    <property type="entry name" value="PK_Tyr_Ser-Thr"/>
    <property type="match status" value="1"/>
</dbReference>
<dbReference type="PROSITE" id="PS00108">
    <property type="entry name" value="PROTEIN_KINASE_ST"/>
    <property type="match status" value="1"/>
</dbReference>
<dbReference type="InterPro" id="IPR012295">
    <property type="entry name" value="TBP_dom_sf"/>
</dbReference>
<dbReference type="InterPro" id="IPR008271">
    <property type="entry name" value="Ser/Thr_kinase_AS"/>
</dbReference>
<evidence type="ECO:0000256" key="2">
    <source>
        <dbReference type="PROSITE-ProRule" id="PRU00023"/>
    </source>
</evidence>
<dbReference type="GO" id="GO:0030117">
    <property type="term" value="C:membrane coat"/>
    <property type="evidence" value="ECO:0007669"/>
    <property type="project" value="InterPro"/>
</dbReference>
<dbReference type="SMART" id="SM00220">
    <property type="entry name" value="S_TKc"/>
    <property type="match status" value="1"/>
</dbReference>
<feature type="region of interest" description="Disordered" evidence="3">
    <location>
        <begin position="785"/>
        <end position="821"/>
    </location>
</feature>
<evidence type="ECO:0000259" key="4">
    <source>
        <dbReference type="PROSITE" id="PS50011"/>
    </source>
</evidence>
<feature type="repeat" description="ANK" evidence="2">
    <location>
        <begin position="930"/>
        <end position="962"/>
    </location>
</feature>
<dbReference type="InterPro" id="IPR051681">
    <property type="entry name" value="Ser/Thr_Kinases-Pseudokinases"/>
</dbReference>
<dbReference type="InterPro" id="IPR009028">
    <property type="entry name" value="Coatomer/calthrin_app_sub_C"/>
</dbReference>
<organism evidence="5 6">
    <name type="scientific">Ostreobium quekettii</name>
    <dbReference type="NCBI Taxonomy" id="121088"/>
    <lineage>
        <taxon>Eukaryota</taxon>
        <taxon>Viridiplantae</taxon>
        <taxon>Chlorophyta</taxon>
        <taxon>core chlorophytes</taxon>
        <taxon>Ulvophyceae</taxon>
        <taxon>TCBD clade</taxon>
        <taxon>Bryopsidales</taxon>
        <taxon>Ostreobineae</taxon>
        <taxon>Ostreobiaceae</taxon>
        <taxon>Ostreobium</taxon>
    </lineage>
</organism>
<dbReference type="GO" id="GO:0005524">
    <property type="term" value="F:ATP binding"/>
    <property type="evidence" value="ECO:0007669"/>
    <property type="project" value="InterPro"/>
</dbReference>
<evidence type="ECO:0000256" key="1">
    <source>
        <dbReference type="ARBA" id="ARBA00005843"/>
    </source>
</evidence>
<dbReference type="SUPFAM" id="SSF55711">
    <property type="entry name" value="Subdomain of clathrin and coatomer appendage domain"/>
    <property type="match status" value="1"/>
</dbReference>
<dbReference type="Gene3D" id="1.10.510.10">
    <property type="entry name" value="Transferase(Phosphotransferase) domain 1"/>
    <property type="match status" value="1"/>
</dbReference>
<comment type="caution">
    <text evidence="5">The sequence shown here is derived from an EMBL/GenBank/DDBJ whole genome shotgun (WGS) entry which is preliminary data.</text>
</comment>
<dbReference type="InterPro" id="IPR000719">
    <property type="entry name" value="Prot_kinase_dom"/>
</dbReference>
<dbReference type="PROSITE" id="PS50011">
    <property type="entry name" value="PROTEIN_KINASE_DOM"/>
    <property type="match status" value="1"/>
</dbReference>
<feature type="domain" description="Protein kinase" evidence="4">
    <location>
        <begin position="194"/>
        <end position="452"/>
    </location>
</feature>
<feature type="region of interest" description="Disordered" evidence="3">
    <location>
        <begin position="489"/>
        <end position="526"/>
    </location>
</feature>
<dbReference type="Proteomes" id="UP000708148">
    <property type="component" value="Unassembled WGS sequence"/>
</dbReference>
<dbReference type="InterPro" id="IPR013037">
    <property type="entry name" value="Clathrin_b-adaptin_app_Ig-like"/>
</dbReference>
<gene>
    <name evidence="5" type="ORF">OSTQU699_LOCUS85</name>
</gene>
<dbReference type="GO" id="GO:0004674">
    <property type="term" value="F:protein serine/threonine kinase activity"/>
    <property type="evidence" value="ECO:0007669"/>
    <property type="project" value="TreeGrafter"/>
</dbReference>
<evidence type="ECO:0000313" key="5">
    <source>
        <dbReference type="EMBL" id="CAD7694722.1"/>
    </source>
</evidence>
<dbReference type="SMART" id="SM00248">
    <property type="entry name" value="ANK"/>
    <property type="match status" value="2"/>
</dbReference>
<dbReference type="InterPro" id="IPR002110">
    <property type="entry name" value="Ankyrin_rpt"/>
</dbReference>
<dbReference type="InterPro" id="IPR011009">
    <property type="entry name" value="Kinase-like_dom_sf"/>
</dbReference>
<dbReference type="Gene3D" id="1.25.40.20">
    <property type="entry name" value="Ankyrin repeat-containing domain"/>
    <property type="match status" value="1"/>
</dbReference>
<dbReference type="Pfam" id="PF12796">
    <property type="entry name" value="Ank_2"/>
    <property type="match status" value="1"/>
</dbReference>
<keyword evidence="2" id="KW-0040">ANK repeat</keyword>
<dbReference type="InterPro" id="IPR013041">
    <property type="entry name" value="Clathrin_app_Ig-like_sf"/>
</dbReference>
<feature type="repeat" description="ANK" evidence="2">
    <location>
        <begin position="897"/>
        <end position="929"/>
    </location>
</feature>
<dbReference type="PROSITE" id="PS50297">
    <property type="entry name" value="ANK_REP_REGION"/>
    <property type="match status" value="2"/>
</dbReference>
<dbReference type="Gene3D" id="3.30.310.10">
    <property type="entry name" value="TATA-Binding Protein"/>
    <property type="match status" value="1"/>
</dbReference>
<dbReference type="SUPFAM" id="SSF48403">
    <property type="entry name" value="Ankyrin repeat"/>
    <property type="match status" value="1"/>
</dbReference>
<dbReference type="SUPFAM" id="SSF49348">
    <property type="entry name" value="Clathrin adaptor appendage domain"/>
    <property type="match status" value="1"/>
</dbReference>
<keyword evidence="6" id="KW-1185">Reference proteome</keyword>
<dbReference type="Gene3D" id="3.30.200.20">
    <property type="entry name" value="Phosphorylase Kinase, domain 1"/>
    <property type="match status" value="1"/>
</dbReference>
<dbReference type="AlphaFoldDB" id="A0A8S1IKL3"/>
<dbReference type="Gene3D" id="2.60.40.1150">
    <property type="match status" value="1"/>
</dbReference>